<organism evidence="1 2">
    <name type="scientific">Penicillium subrubescens</name>
    <dbReference type="NCBI Taxonomy" id="1316194"/>
    <lineage>
        <taxon>Eukaryota</taxon>
        <taxon>Fungi</taxon>
        <taxon>Dikarya</taxon>
        <taxon>Ascomycota</taxon>
        <taxon>Pezizomycotina</taxon>
        <taxon>Eurotiomycetes</taxon>
        <taxon>Eurotiomycetidae</taxon>
        <taxon>Eurotiales</taxon>
        <taxon>Aspergillaceae</taxon>
        <taxon>Penicillium</taxon>
    </lineage>
</organism>
<dbReference type="AlphaFoldDB" id="A0A1Q5UH79"/>
<comment type="caution">
    <text evidence="1">The sequence shown here is derived from an EMBL/GenBank/DDBJ whole genome shotgun (WGS) entry which is preliminary data.</text>
</comment>
<name>A0A1Q5UH79_9EURO</name>
<dbReference type="EMBL" id="MNBE01000273">
    <property type="protein sequence ID" value="OKP11836.1"/>
    <property type="molecule type" value="Genomic_DNA"/>
</dbReference>
<accession>A0A1Q5UH79</accession>
<proteinExistence type="predicted"/>
<sequence>MMVRWANGIHGVEVHYCLPWAMGSGMLLSAQFIALTICSPEGQMASATAVYYLSQQVGQIIGTIVSTAALQQLFLHRLDIDLGSISLPKKDQVTIVLAVLLNSSILTSL</sequence>
<dbReference type="InterPro" id="IPR036259">
    <property type="entry name" value="MFS_trans_sf"/>
</dbReference>
<reference evidence="1 2" key="1">
    <citation type="submission" date="2016-10" db="EMBL/GenBank/DDBJ databases">
        <title>Genome sequence of the ascomycete fungus Penicillium subrubescens.</title>
        <authorList>
            <person name="De Vries R.P."/>
            <person name="Peng M."/>
            <person name="Dilokpimol A."/>
            <person name="Hilden K."/>
            <person name="Makela M.R."/>
            <person name="Grigoriev I."/>
            <person name="Riley R."/>
            <person name="Granchi Z."/>
        </authorList>
    </citation>
    <scope>NUCLEOTIDE SEQUENCE [LARGE SCALE GENOMIC DNA]</scope>
    <source>
        <strain evidence="1 2">CBS 132785</strain>
    </source>
</reference>
<keyword evidence="2" id="KW-1185">Reference proteome</keyword>
<dbReference type="Proteomes" id="UP000186955">
    <property type="component" value="Unassembled WGS sequence"/>
</dbReference>
<evidence type="ECO:0000313" key="1">
    <source>
        <dbReference type="EMBL" id="OKP11836.1"/>
    </source>
</evidence>
<gene>
    <name evidence="1" type="ORF">PENSUB_2702</name>
</gene>
<dbReference type="SUPFAM" id="SSF103473">
    <property type="entry name" value="MFS general substrate transporter"/>
    <property type="match status" value="1"/>
</dbReference>
<evidence type="ECO:0000313" key="2">
    <source>
        <dbReference type="Proteomes" id="UP000186955"/>
    </source>
</evidence>
<protein>
    <submittedName>
        <fullName evidence="1">Uncharacterized protein</fullName>
    </submittedName>
</protein>